<gene>
    <name evidence="1" type="ORF">PoB_002601500</name>
</gene>
<keyword evidence="2" id="KW-1185">Reference proteome</keyword>
<dbReference type="EMBL" id="BLXT01003003">
    <property type="protein sequence ID" value="GFN99509.1"/>
    <property type="molecule type" value="Genomic_DNA"/>
</dbReference>
<evidence type="ECO:0000313" key="2">
    <source>
        <dbReference type="Proteomes" id="UP000735302"/>
    </source>
</evidence>
<reference evidence="1 2" key="1">
    <citation type="journal article" date="2021" name="Elife">
        <title>Chloroplast acquisition without the gene transfer in kleptoplastic sea slugs, Plakobranchus ocellatus.</title>
        <authorList>
            <person name="Maeda T."/>
            <person name="Takahashi S."/>
            <person name="Yoshida T."/>
            <person name="Shimamura S."/>
            <person name="Takaki Y."/>
            <person name="Nagai Y."/>
            <person name="Toyoda A."/>
            <person name="Suzuki Y."/>
            <person name="Arimoto A."/>
            <person name="Ishii H."/>
            <person name="Satoh N."/>
            <person name="Nishiyama T."/>
            <person name="Hasebe M."/>
            <person name="Maruyama T."/>
            <person name="Minagawa J."/>
            <person name="Obokata J."/>
            <person name="Shigenobu S."/>
        </authorList>
    </citation>
    <scope>NUCLEOTIDE SEQUENCE [LARGE SCALE GENOMIC DNA]</scope>
</reference>
<evidence type="ECO:0000313" key="1">
    <source>
        <dbReference type="EMBL" id="GFN99509.1"/>
    </source>
</evidence>
<proteinExistence type="predicted"/>
<dbReference type="Proteomes" id="UP000735302">
    <property type="component" value="Unassembled WGS sequence"/>
</dbReference>
<organism evidence="1 2">
    <name type="scientific">Plakobranchus ocellatus</name>
    <dbReference type="NCBI Taxonomy" id="259542"/>
    <lineage>
        <taxon>Eukaryota</taxon>
        <taxon>Metazoa</taxon>
        <taxon>Spiralia</taxon>
        <taxon>Lophotrochozoa</taxon>
        <taxon>Mollusca</taxon>
        <taxon>Gastropoda</taxon>
        <taxon>Heterobranchia</taxon>
        <taxon>Euthyneura</taxon>
        <taxon>Panpulmonata</taxon>
        <taxon>Sacoglossa</taxon>
        <taxon>Placobranchoidea</taxon>
        <taxon>Plakobranchidae</taxon>
        <taxon>Plakobranchus</taxon>
    </lineage>
</organism>
<name>A0AAV3ZWF6_9GAST</name>
<dbReference type="AlphaFoldDB" id="A0AAV3ZWF6"/>
<comment type="caution">
    <text evidence="1">The sequence shown here is derived from an EMBL/GenBank/DDBJ whole genome shotgun (WGS) entry which is preliminary data.</text>
</comment>
<sequence>MKANSLPKMNHHRIIIPSNRMSRNKHSFAGETRIAEKYQSRRMIFSSQCSISARMVLVRVLTALCQRGVFVSLEQNASCSAGAHFSPPCYDGTPEIKTLPGTEKLIFQGQMPFDWTVSGKNALFLLSVPTTVRLSFINLFARSRLVNKLLQKIFLQLPLKSSINLRTVLVPIAILFSVTGRV</sequence>
<accession>A0AAV3ZWF6</accession>
<protein>
    <submittedName>
        <fullName evidence="1">Uncharacterized protein</fullName>
    </submittedName>
</protein>